<evidence type="ECO:0000256" key="1">
    <source>
        <dbReference type="SAM" id="SignalP"/>
    </source>
</evidence>
<reference evidence="3" key="1">
    <citation type="journal article" date="2002" name="Science">
        <title>The draft genome of Ciona intestinalis: insights into chordate and vertebrate origins.</title>
        <authorList>
            <person name="Dehal P."/>
            <person name="Satou Y."/>
            <person name="Campbell R.K."/>
            <person name="Chapman J."/>
            <person name="Degnan B."/>
            <person name="De Tomaso A."/>
            <person name="Davidson B."/>
            <person name="Di Gregorio A."/>
            <person name="Gelpke M."/>
            <person name="Goodstein D.M."/>
            <person name="Harafuji N."/>
            <person name="Hastings K.E."/>
            <person name="Ho I."/>
            <person name="Hotta K."/>
            <person name="Huang W."/>
            <person name="Kawashima T."/>
            <person name="Lemaire P."/>
            <person name="Martinez D."/>
            <person name="Meinertzhagen I.A."/>
            <person name="Necula S."/>
            <person name="Nonaka M."/>
            <person name="Putnam N."/>
            <person name="Rash S."/>
            <person name="Saiga H."/>
            <person name="Satake M."/>
            <person name="Terry A."/>
            <person name="Yamada L."/>
            <person name="Wang H.G."/>
            <person name="Awazu S."/>
            <person name="Azumi K."/>
            <person name="Boore J."/>
            <person name="Branno M."/>
            <person name="Chin-Bow S."/>
            <person name="DeSantis R."/>
            <person name="Doyle S."/>
            <person name="Francino P."/>
            <person name="Keys D.N."/>
            <person name="Haga S."/>
            <person name="Hayashi H."/>
            <person name="Hino K."/>
            <person name="Imai K.S."/>
            <person name="Inaba K."/>
            <person name="Kano S."/>
            <person name="Kobayashi K."/>
            <person name="Kobayashi M."/>
            <person name="Lee B.I."/>
            <person name="Makabe K.W."/>
            <person name="Manohar C."/>
            <person name="Matassi G."/>
            <person name="Medina M."/>
            <person name="Mochizuki Y."/>
            <person name="Mount S."/>
            <person name="Morishita T."/>
            <person name="Miura S."/>
            <person name="Nakayama A."/>
            <person name="Nishizaka S."/>
            <person name="Nomoto H."/>
            <person name="Ohta F."/>
            <person name="Oishi K."/>
            <person name="Rigoutsos I."/>
            <person name="Sano M."/>
            <person name="Sasaki A."/>
            <person name="Sasakura Y."/>
            <person name="Shoguchi E."/>
            <person name="Shin-i T."/>
            <person name="Spagnuolo A."/>
            <person name="Stainier D."/>
            <person name="Suzuki M.M."/>
            <person name="Tassy O."/>
            <person name="Takatori N."/>
            <person name="Tokuoka M."/>
            <person name="Yagi K."/>
            <person name="Yoshizaki F."/>
            <person name="Wada S."/>
            <person name="Zhang C."/>
            <person name="Hyatt P.D."/>
            <person name="Larimer F."/>
            <person name="Detter C."/>
            <person name="Doggett N."/>
            <person name="Glavina T."/>
            <person name="Hawkins T."/>
            <person name="Richardson P."/>
            <person name="Lucas S."/>
            <person name="Kohara Y."/>
            <person name="Levine M."/>
            <person name="Satoh N."/>
            <person name="Rokhsar D.S."/>
        </authorList>
    </citation>
    <scope>NUCLEOTIDE SEQUENCE [LARGE SCALE GENOMIC DNA]</scope>
</reference>
<protein>
    <submittedName>
        <fullName evidence="2">Uncharacterized protein</fullName>
    </submittedName>
</protein>
<dbReference type="InParanoid" id="F6TY25"/>
<dbReference type="HOGENOM" id="CLU_180895_3_0_1"/>
<name>F6TY25_CIOIN</name>
<proteinExistence type="predicted"/>
<evidence type="ECO:0000313" key="3">
    <source>
        <dbReference type="Proteomes" id="UP000008144"/>
    </source>
</evidence>
<dbReference type="GeneTree" id="ENSGT00530000065035"/>
<keyword evidence="3" id="KW-1185">Reference proteome</keyword>
<dbReference type="Ensembl" id="ENSCINT00000027443.2">
    <property type="protein sequence ID" value="ENSCINP00000027197.2"/>
    <property type="gene ID" value="ENSCING00000015284.2"/>
</dbReference>
<dbReference type="Proteomes" id="UP000008144">
    <property type="component" value="Unassembled WGS sequence"/>
</dbReference>
<evidence type="ECO:0000313" key="2">
    <source>
        <dbReference type="Ensembl" id="ENSCINP00000027197.2"/>
    </source>
</evidence>
<keyword evidence="1" id="KW-0732">Signal</keyword>
<accession>F6TY25</accession>
<feature type="chain" id="PRO_5003347425" evidence="1">
    <location>
        <begin position="24"/>
        <end position="65"/>
    </location>
</feature>
<organism evidence="2 3">
    <name type="scientific">Ciona intestinalis</name>
    <name type="common">Transparent sea squirt</name>
    <name type="synonym">Ascidia intestinalis</name>
    <dbReference type="NCBI Taxonomy" id="7719"/>
    <lineage>
        <taxon>Eukaryota</taxon>
        <taxon>Metazoa</taxon>
        <taxon>Chordata</taxon>
        <taxon>Tunicata</taxon>
        <taxon>Ascidiacea</taxon>
        <taxon>Phlebobranchia</taxon>
        <taxon>Cionidae</taxon>
        <taxon>Ciona</taxon>
    </lineage>
</organism>
<sequence length="65" mass="7261">MNKSALLLLLVVGLLVITDTTVAILGGGRRRGWGWNEKPASAEDANAMDRWSYYEVLQRLNEAEQ</sequence>
<dbReference type="AlphaFoldDB" id="F6TY25"/>
<feature type="signal peptide" evidence="1">
    <location>
        <begin position="1"/>
        <end position="23"/>
    </location>
</feature>
<reference evidence="2" key="3">
    <citation type="submission" date="2025-09" db="UniProtKB">
        <authorList>
            <consortium name="Ensembl"/>
        </authorList>
    </citation>
    <scope>IDENTIFICATION</scope>
</reference>
<reference evidence="2" key="2">
    <citation type="submission" date="2025-08" db="UniProtKB">
        <authorList>
            <consortium name="Ensembl"/>
        </authorList>
    </citation>
    <scope>IDENTIFICATION</scope>
</reference>